<evidence type="ECO:0000313" key="2">
    <source>
        <dbReference type="Proteomes" id="UP000053097"/>
    </source>
</evidence>
<accession>A0A026WG48</accession>
<dbReference type="AlphaFoldDB" id="A0A026WG48"/>
<dbReference type="Proteomes" id="UP000053097">
    <property type="component" value="Unassembled WGS sequence"/>
</dbReference>
<keyword evidence="2" id="KW-1185">Reference proteome</keyword>
<proteinExistence type="predicted"/>
<name>A0A026WG48_OOCBI</name>
<evidence type="ECO:0000313" key="1">
    <source>
        <dbReference type="EMBL" id="EZA54014.1"/>
    </source>
</evidence>
<reference evidence="1 2" key="1">
    <citation type="journal article" date="2014" name="Curr. Biol.">
        <title>The genome of the clonal raider ant Cerapachys biroi.</title>
        <authorList>
            <person name="Oxley P.R."/>
            <person name="Ji L."/>
            <person name="Fetter-Pruneda I."/>
            <person name="McKenzie S.K."/>
            <person name="Li C."/>
            <person name="Hu H."/>
            <person name="Zhang G."/>
            <person name="Kronauer D.J."/>
        </authorList>
    </citation>
    <scope>NUCLEOTIDE SEQUENCE [LARGE SCALE GENOMIC DNA]</scope>
</reference>
<sequence>MPERGVESERASEKKSVVCGLAPPEKSTLVLSNTYFSMTTPLKLDSMRSAK</sequence>
<protein>
    <submittedName>
        <fullName evidence="1">Uncharacterized protein</fullName>
    </submittedName>
</protein>
<organism evidence="1 2">
    <name type="scientific">Ooceraea biroi</name>
    <name type="common">Clonal raider ant</name>
    <name type="synonym">Cerapachys biroi</name>
    <dbReference type="NCBI Taxonomy" id="2015173"/>
    <lineage>
        <taxon>Eukaryota</taxon>
        <taxon>Metazoa</taxon>
        <taxon>Ecdysozoa</taxon>
        <taxon>Arthropoda</taxon>
        <taxon>Hexapoda</taxon>
        <taxon>Insecta</taxon>
        <taxon>Pterygota</taxon>
        <taxon>Neoptera</taxon>
        <taxon>Endopterygota</taxon>
        <taxon>Hymenoptera</taxon>
        <taxon>Apocrita</taxon>
        <taxon>Aculeata</taxon>
        <taxon>Formicoidea</taxon>
        <taxon>Formicidae</taxon>
        <taxon>Dorylinae</taxon>
        <taxon>Ooceraea</taxon>
    </lineage>
</organism>
<gene>
    <name evidence="1" type="ORF">X777_05863</name>
</gene>
<dbReference type="EMBL" id="KK107260">
    <property type="protein sequence ID" value="EZA54014.1"/>
    <property type="molecule type" value="Genomic_DNA"/>
</dbReference>